<dbReference type="Proteomes" id="UP001601627">
    <property type="component" value="Unassembled WGS sequence"/>
</dbReference>
<protein>
    <submittedName>
        <fullName evidence="1">DUF5988 family protein</fullName>
    </submittedName>
</protein>
<dbReference type="RefSeq" id="WP_388235093.1">
    <property type="nucleotide sequence ID" value="NZ_JBHVZQ010000011.1"/>
</dbReference>
<reference evidence="1 2" key="1">
    <citation type="submission" date="2024-09" db="EMBL/GenBank/DDBJ databases">
        <title>The Natural Products Discovery Center: Release of the First 8490 Sequenced Strains for Exploring Actinobacteria Biosynthetic Diversity.</title>
        <authorList>
            <person name="Kalkreuter E."/>
            <person name="Kautsar S.A."/>
            <person name="Yang D."/>
            <person name="Bader C.D."/>
            <person name="Teijaro C.N."/>
            <person name="Fluegel L."/>
            <person name="Davis C.M."/>
            <person name="Simpson J.R."/>
            <person name="Lauterbach L."/>
            <person name="Steele A.D."/>
            <person name="Gui C."/>
            <person name="Meng S."/>
            <person name="Li G."/>
            <person name="Viehrig K."/>
            <person name="Ye F."/>
            <person name="Su P."/>
            <person name="Kiefer A.F."/>
            <person name="Nichols A."/>
            <person name="Cepeda A.J."/>
            <person name="Yan W."/>
            <person name="Fan B."/>
            <person name="Jiang Y."/>
            <person name="Adhikari A."/>
            <person name="Zheng C.-J."/>
            <person name="Schuster L."/>
            <person name="Cowan T.M."/>
            <person name="Smanski M.J."/>
            <person name="Chevrette M.G."/>
            <person name="De Carvalho L.P.S."/>
            <person name="Shen B."/>
        </authorList>
    </citation>
    <scope>NUCLEOTIDE SEQUENCE [LARGE SCALE GENOMIC DNA]</scope>
    <source>
        <strain evidence="1 2">NPDC058328</strain>
    </source>
</reference>
<gene>
    <name evidence="1" type="ORF">ACFVZC_15965</name>
</gene>
<evidence type="ECO:0000313" key="1">
    <source>
        <dbReference type="EMBL" id="MFF1274895.1"/>
    </source>
</evidence>
<evidence type="ECO:0000313" key="2">
    <source>
        <dbReference type="Proteomes" id="UP001601627"/>
    </source>
</evidence>
<dbReference type="Pfam" id="PF19450">
    <property type="entry name" value="DUF5988"/>
    <property type="match status" value="1"/>
</dbReference>
<keyword evidence="2" id="KW-1185">Reference proteome</keyword>
<accession>A0ABW6Q6Q8</accession>
<proteinExistence type="predicted"/>
<dbReference type="EMBL" id="JBHVZQ010000011">
    <property type="protein sequence ID" value="MFF1274895.1"/>
    <property type="molecule type" value="Genomic_DNA"/>
</dbReference>
<sequence length="87" mass="9525">MTPSPASHATDRTESTIEAVLVGGPADIPEEARTVRLPVTIDGNLDEKVKLRHLNGYEHFERAPGAVDPDRTSPVIFQWTTCTKIAE</sequence>
<dbReference type="InterPro" id="IPR046030">
    <property type="entry name" value="DUF5988"/>
</dbReference>
<organism evidence="1 2">
    <name type="scientific">Streptomyces marokkonensis</name>
    <dbReference type="NCBI Taxonomy" id="324855"/>
    <lineage>
        <taxon>Bacteria</taxon>
        <taxon>Bacillati</taxon>
        <taxon>Actinomycetota</taxon>
        <taxon>Actinomycetes</taxon>
        <taxon>Kitasatosporales</taxon>
        <taxon>Streptomycetaceae</taxon>
        <taxon>Streptomyces</taxon>
    </lineage>
</organism>
<name>A0ABW6Q6Q8_9ACTN</name>
<comment type="caution">
    <text evidence="1">The sequence shown here is derived from an EMBL/GenBank/DDBJ whole genome shotgun (WGS) entry which is preliminary data.</text>
</comment>